<proteinExistence type="predicted"/>
<sequence length="181" mass="19618">MKKLLMIATLALAGVTSAHAGIGLGAVFGSGTSWGGWGFGWGVGLSIGLGEYDRVDWEFAIRFAGGSRAFYINLDSAWHFFQLDIVEFMAFYIGVGPYVNLSFISGIKNHVTNDSYGGGFGLDFGGRLPLGLRFFFADRFDAWIAIVPQIGLRLGFGDFYANSRVRVGGGIGGEIGIRYWF</sequence>
<name>A0A968GBJ9_9SPIO</name>
<accession>A0A968GBJ9</accession>
<feature type="signal peptide" evidence="1">
    <location>
        <begin position="1"/>
        <end position="20"/>
    </location>
</feature>
<protein>
    <recommendedName>
        <fullName evidence="4">Outer membrane protein beta-barrel domain-containing protein</fullName>
    </recommendedName>
</protein>
<organism evidence="2 3">
    <name type="scientific">Entomospira nematocerorum</name>
    <dbReference type="NCBI Taxonomy" id="2719987"/>
    <lineage>
        <taxon>Bacteria</taxon>
        <taxon>Pseudomonadati</taxon>
        <taxon>Spirochaetota</taxon>
        <taxon>Spirochaetia</taxon>
        <taxon>Spirochaetales</taxon>
        <taxon>Spirochaetaceae</taxon>
        <taxon>Entomospira</taxon>
    </lineage>
</organism>
<comment type="caution">
    <text evidence="2">The sequence shown here is derived from an EMBL/GenBank/DDBJ whole genome shotgun (WGS) entry which is preliminary data.</text>
</comment>
<dbReference type="EMBL" id="JAATLK010000001">
    <property type="protein sequence ID" value="NIZ46852.1"/>
    <property type="molecule type" value="Genomic_DNA"/>
</dbReference>
<evidence type="ECO:0000256" key="1">
    <source>
        <dbReference type="SAM" id="SignalP"/>
    </source>
</evidence>
<keyword evidence="3" id="KW-1185">Reference proteome</keyword>
<gene>
    <name evidence="2" type="ORF">HCT46_02835</name>
</gene>
<dbReference type="RefSeq" id="WP_167703296.1">
    <property type="nucleotide sequence ID" value="NZ_CP118168.1"/>
</dbReference>
<evidence type="ECO:0008006" key="4">
    <source>
        <dbReference type="Google" id="ProtNLM"/>
    </source>
</evidence>
<evidence type="ECO:0000313" key="2">
    <source>
        <dbReference type="EMBL" id="NIZ46852.1"/>
    </source>
</evidence>
<reference evidence="2" key="1">
    <citation type="submission" date="2020-03" db="EMBL/GenBank/DDBJ databases">
        <title>Spirochaetal bacteria isolated from arthropods constitute a novel genus Entomospira genus novum within the order Spirochaetales.</title>
        <authorList>
            <person name="Grana-Miraglia L."/>
            <person name="Sikutova S."/>
            <person name="Fingerle V."/>
            <person name="Sing A."/>
            <person name="Castillo-Ramirez S."/>
            <person name="Margos G."/>
            <person name="Rudolf I."/>
        </authorList>
    </citation>
    <scope>NUCLEOTIDE SEQUENCE</scope>
    <source>
        <strain evidence="2">BR208</strain>
    </source>
</reference>
<dbReference type="AlphaFoldDB" id="A0A968GBJ9"/>
<dbReference type="Proteomes" id="UP000752013">
    <property type="component" value="Unassembled WGS sequence"/>
</dbReference>
<feature type="chain" id="PRO_5036684475" description="Outer membrane protein beta-barrel domain-containing protein" evidence="1">
    <location>
        <begin position="21"/>
        <end position="181"/>
    </location>
</feature>
<evidence type="ECO:0000313" key="3">
    <source>
        <dbReference type="Proteomes" id="UP000752013"/>
    </source>
</evidence>
<keyword evidence="1" id="KW-0732">Signal</keyword>